<evidence type="ECO:0000313" key="5">
    <source>
        <dbReference type="Proteomes" id="UP000191285"/>
    </source>
</evidence>
<dbReference type="PANTHER" id="PTHR43540">
    <property type="entry name" value="PEROXYUREIDOACRYLATE/UREIDOACRYLATE AMIDOHYDROLASE-RELATED"/>
    <property type="match status" value="1"/>
</dbReference>
<comment type="caution">
    <text evidence="4">The sequence shown here is derived from an EMBL/GenBank/DDBJ whole genome shotgun (WGS) entry which is preliminary data.</text>
</comment>
<name>A0A1V6T352_9EURO</name>
<keyword evidence="2" id="KW-0378">Hydrolase</keyword>
<dbReference type="EMBL" id="MLKD01000013">
    <property type="protein sequence ID" value="OQE20360.1"/>
    <property type="molecule type" value="Genomic_DNA"/>
</dbReference>
<feature type="domain" description="Isochorismatase-like" evidence="3">
    <location>
        <begin position="237"/>
        <end position="428"/>
    </location>
</feature>
<keyword evidence="5" id="KW-1185">Reference proteome</keyword>
<dbReference type="InterPro" id="IPR036380">
    <property type="entry name" value="Isochorismatase-like_sf"/>
</dbReference>
<evidence type="ECO:0000313" key="4">
    <source>
        <dbReference type="EMBL" id="OQE20360.1"/>
    </source>
</evidence>
<dbReference type="Gene3D" id="3.40.50.850">
    <property type="entry name" value="Isochorismatase-like"/>
    <property type="match status" value="1"/>
</dbReference>
<dbReference type="InterPro" id="IPR000868">
    <property type="entry name" value="Isochorismatase-like_dom"/>
</dbReference>
<dbReference type="InterPro" id="IPR050272">
    <property type="entry name" value="Isochorismatase-like_hydrls"/>
</dbReference>
<dbReference type="OrthoDB" id="167809at2759"/>
<evidence type="ECO:0000256" key="2">
    <source>
        <dbReference type="ARBA" id="ARBA00022801"/>
    </source>
</evidence>
<dbReference type="GO" id="GO:0016787">
    <property type="term" value="F:hydrolase activity"/>
    <property type="evidence" value="ECO:0007669"/>
    <property type="project" value="UniProtKB-KW"/>
</dbReference>
<dbReference type="Proteomes" id="UP000191285">
    <property type="component" value="Unassembled WGS sequence"/>
</dbReference>
<dbReference type="SUPFAM" id="SSF52499">
    <property type="entry name" value="Isochorismatase-like hydrolases"/>
    <property type="match status" value="1"/>
</dbReference>
<dbReference type="AlphaFoldDB" id="A0A1V6T352"/>
<accession>A0A1V6T352</accession>
<comment type="similarity">
    <text evidence="1">Belongs to the isochorismatase family.</text>
</comment>
<proteinExistence type="inferred from homology"/>
<protein>
    <recommendedName>
        <fullName evidence="3">Isochorismatase-like domain-containing protein</fullName>
    </recommendedName>
</protein>
<organism evidence="4 5">
    <name type="scientific">Penicillium steckii</name>
    <dbReference type="NCBI Taxonomy" id="303698"/>
    <lineage>
        <taxon>Eukaryota</taxon>
        <taxon>Fungi</taxon>
        <taxon>Dikarya</taxon>
        <taxon>Ascomycota</taxon>
        <taxon>Pezizomycotina</taxon>
        <taxon>Eurotiomycetes</taxon>
        <taxon>Eurotiomycetidae</taxon>
        <taxon>Eurotiales</taxon>
        <taxon>Aspergillaceae</taxon>
        <taxon>Penicillium</taxon>
    </lineage>
</organism>
<evidence type="ECO:0000256" key="1">
    <source>
        <dbReference type="ARBA" id="ARBA00006336"/>
    </source>
</evidence>
<gene>
    <name evidence="4" type="ORF">PENSTE_c013G08632</name>
</gene>
<dbReference type="Pfam" id="PF00857">
    <property type="entry name" value="Isochorismatase"/>
    <property type="match status" value="1"/>
</dbReference>
<dbReference type="CDD" id="cd00431">
    <property type="entry name" value="cysteine_hydrolases"/>
    <property type="match status" value="1"/>
</dbReference>
<evidence type="ECO:0000259" key="3">
    <source>
        <dbReference type="Pfam" id="PF00857"/>
    </source>
</evidence>
<reference evidence="5" key="1">
    <citation type="journal article" date="2017" name="Nat. Microbiol.">
        <title>Global analysis of biosynthetic gene clusters reveals vast potential of secondary metabolite production in Penicillium species.</title>
        <authorList>
            <person name="Nielsen J.C."/>
            <person name="Grijseels S."/>
            <person name="Prigent S."/>
            <person name="Ji B."/>
            <person name="Dainat J."/>
            <person name="Nielsen K.F."/>
            <person name="Frisvad J.C."/>
            <person name="Workman M."/>
            <person name="Nielsen J."/>
        </authorList>
    </citation>
    <scope>NUCLEOTIDE SEQUENCE [LARGE SCALE GENOMIC DNA]</scope>
    <source>
        <strain evidence="5">IBT 24891</strain>
    </source>
</reference>
<dbReference type="PANTHER" id="PTHR43540:SF9">
    <property type="entry name" value="FAMILY HYDROLASE, PUTATIVE (AFU_ORTHOLOGUE AFUA_2G08700)-RELATED"/>
    <property type="match status" value="1"/>
</dbReference>
<sequence>MMCSYQMFLPYCLSIPPASPNSASHSDHSRSPIHPRPRGSFLGYPIVPNSPLTCWECESARTGCPPSLIMAESLVDLSLDAPSDLQDIPDMATQLIPPPEGTYPDKNTLLAAVQAHGKTHGYNVVVKSSSTPTEKKPGRTAKVWLRCDRGGHYRPRNGLTEETRKRRRTSRLMDCPFMLVAAGTPGIWTLTVLNPTHNHGPIVEKPRQIPQHKVRKGQLPAVPYDWPHDASFTPYTTALVIIDMQKDFCAPGGYMEFQGYDISAARILIPKLQQLLHAFRSGGFPVYHTREGHRPDLSTLSSRERYRSCNNSTGLGIGSQGPMGRLLIRGELGHDTVDELYPLPNEPIIDKPGRGAFAHTDFELLLRNKGIKNLVIAGVTTDVCVSTTMREANDRGFDCVLLEDGSAAAEPALHTGTLESVKMEGGIFGSVAKLEDVIHAVDNFKAVTMKKLAPQLTG</sequence>